<dbReference type="GO" id="GO:0046872">
    <property type="term" value="F:metal ion binding"/>
    <property type="evidence" value="ECO:0007669"/>
    <property type="project" value="UniProtKB-UniRule"/>
</dbReference>
<evidence type="ECO:0000256" key="7">
    <source>
        <dbReference type="ARBA" id="ARBA00054243"/>
    </source>
</evidence>
<dbReference type="PANTHER" id="PTHR12260:SF6">
    <property type="entry name" value="DAMAGE-CONTROL PHOSPHATASE ARMT1"/>
    <property type="match status" value="1"/>
</dbReference>
<dbReference type="SUPFAM" id="SSF111321">
    <property type="entry name" value="AF1104-like"/>
    <property type="match status" value="1"/>
</dbReference>
<reference evidence="10 11" key="1">
    <citation type="journal article" date="2011" name="Science">
        <title>Comparative functional genomics of the fission yeasts.</title>
        <authorList>
            <person name="Rhind N."/>
            <person name="Chen Z."/>
            <person name="Yassour M."/>
            <person name="Thompson D.A."/>
            <person name="Haas B.J."/>
            <person name="Habib N."/>
            <person name="Wapinski I."/>
            <person name="Roy S."/>
            <person name="Lin M.F."/>
            <person name="Heiman D.I."/>
            <person name="Young S.K."/>
            <person name="Furuya K."/>
            <person name="Guo Y."/>
            <person name="Pidoux A."/>
            <person name="Chen H.M."/>
            <person name="Robbertse B."/>
            <person name="Goldberg J.M."/>
            <person name="Aoki K."/>
            <person name="Bayne E.H."/>
            <person name="Berlin A.M."/>
            <person name="Desjardins C.A."/>
            <person name="Dobbs E."/>
            <person name="Dukaj L."/>
            <person name="Fan L."/>
            <person name="FitzGerald M.G."/>
            <person name="French C."/>
            <person name="Gujja S."/>
            <person name="Hansen K."/>
            <person name="Keifenheim D."/>
            <person name="Levin J.Z."/>
            <person name="Mosher R.A."/>
            <person name="Mueller C.A."/>
            <person name="Pfiffner J."/>
            <person name="Priest M."/>
            <person name="Russ C."/>
            <person name="Smialowska A."/>
            <person name="Swoboda P."/>
            <person name="Sykes S.M."/>
            <person name="Vaughn M."/>
            <person name="Vengrova S."/>
            <person name="Yoder R."/>
            <person name="Zeng Q."/>
            <person name="Allshire R."/>
            <person name="Baulcombe D."/>
            <person name="Birren B.W."/>
            <person name="Brown W."/>
            <person name="Ekwall K."/>
            <person name="Kellis M."/>
            <person name="Leatherwood J."/>
            <person name="Levin H."/>
            <person name="Margalit H."/>
            <person name="Martienssen R."/>
            <person name="Nieduszynski C.A."/>
            <person name="Spatafora J.W."/>
            <person name="Friedman N."/>
            <person name="Dalgaard J.Z."/>
            <person name="Baumann P."/>
            <person name="Niki H."/>
            <person name="Regev A."/>
            <person name="Nusbaum C."/>
        </authorList>
    </citation>
    <scope>NUCLEOTIDE SEQUENCE [LARGE SCALE GENOMIC DNA]</scope>
    <source>
        <strain evidence="11">yFS275 / FY16936</strain>
    </source>
</reference>
<keyword evidence="5 8" id="KW-0464">Manganese</keyword>
<evidence type="ECO:0000313" key="11">
    <source>
        <dbReference type="Proteomes" id="UP000001744"/>
    </source>
</evidence>
<dbReference type="HOGENOM" id="CLU_030117_2_1_1"/>
<dbReference type="eggNOG" id="KOG3870">
    <property type="taxonomic scope" value="Eukaryota"/>
</dbReference>
<dbReference type="GeneID" id="7050637"/>
<dbReference type="GO" id="GO:0016791">
    <property type="term" value="F:phosphatase activity"/>
    <property type="evidence" value="ECO:0000318"/>
    <property type="project" value="GO_Central"/>
</dbReference>
<dbReference type="GO" id="GO:0103026">
    <property type="term" value="F:fructose-1-phosphatase activity"/>
    <property type="evidence" value="ECO:0007669"/>
    <property type="project" value="RHEA"/>
</dbReference>
<comment type="function">
    <text evidence="7 8">Metal-dependent phosphatase that shows phosphatase activity against several substrates, including fructose-1-phosphate and fructose-6-phosphate. Its preference for fructose-1-phosphate, a strong glycating agent that causes DNA damage rather than a canonical yeast metabolite, suggests a damage-control function in hexose phosphate metabolism.</text>
</comment>
<evidence type="ECO:0000259" key="9">
    <source>
        <dbReference type="Pfam" id="PF01937"/>
    </source>
</evidence>
<dbReference type="Gene3D" id="3.40.50.10880">
    <property type="entry name" value="Uncharacterised protein PF01937, DUF89, domain 3"/>
    <property type="match status" value="1"/>
</dbReference>
<dbReference type="InterPro" id="IPR036075">
    <property type="entry name" value="ARMT-1-like_metal-bd_sf"/>
</dbReference>
<evidence type="ECO:0000256" key="3">
    <source>
        <dbReference type="ARBA" id="ARBA00022723"/>
    </source>
</evidence>
<dbReference type="Proteomes" id="UP000001744">
    <property type="component" value="Unassembled WGS sequence"/>
</dbReference>
<evidence type="ECO:0000256" key="2">
    <source>
        <dbReference type="ARBA" id="ARBA00009519"/>
    </source>
</evidence>
<protein>
    <recommendedName>
        <fullName evidence="8">Sugar phosphate phosphatase</fullName>
        <ecNumber evidence="8">3.1.3.-</ecNumber>
    </recommendedName>
</protein>
<dbReference type="GO" id="GO:0030643">
    <property type="term" value="P:intracellular phosphate ion homeostasis"/>
    <property type="evidence" value="ECO:0007669"/>
    <property type="project" value="UniProtKB-ARBA"/>
</dbReference>
<dbReference type="VEuPathDB" id="FungiDB:SJAG_04242"/>
<dbReference type="Pfam" id="PF01937">
    <property type="entry name" value="ARMT1-like_dom"/>
    <property type="match status" value="1"/>
</dbReference>
<comment type="cofactor">
    <cofactor evidence="8">
        <name>Mn(2+)</name>
        <dbReference type="ChEBI" id="CHEBI:29035"/>
    </cofactor>
    <cofactor evidence="8">
        <name>Ni(2+)</name>
        <dbReference type="ChEBI" id="CHEBI:49786"/>
    </cofactor>
</comment>
<evidence type="ECO:0000256" key="1">
    <source>
        <dbReference type="ARBA" id="ARBA00001326"/>
    </source>
</evidence>
<dbReference type="OMA" id="IFARQKM"/>
<keyword evidence="4 8" id="KW-0378">Hydrolase</keyword>
<proteinExistence type="inferred from homology"/>
<dbReference type="JaponicusDB" id="SJAG_04242"/>
<dbReference type="AlphaFoldDB" id="B6K6B4"/>
<comment type="domain">
    <text evidence="8">Subfamily III proteins have a conserved RTxK motif about 40-50 residues from the C-terminus; the threonine may be replaced by serine or cysteine.</text>
</comment>
<comment type="catalytic activity">
    <reaction evidence="6 8">
        <text>beta-D-fructose 6-phosphate = dihydroxyacetone + D-glyceraldehyde 3-phosphate</text>
        <dbReference type="Rhea" id="RHEA:28002"/>
        <dbReference type="ChEBI" id="CHEBI:16016"/>
        <dbReference type="ChEBI" id="CHEBI:57634"/>
        <dbReference type="ChEBI" id="CHEBI:59776"/>
    </reaction>
</comment>
<dbReference type="EMBL" id="KE651167">
    <property type="protein sequence ID" value="EEB09068.1"/>
    <property type="molecule type" value="Genomic_DNA"/>
</dbReference>
<dbReference type="PANTHER" id="PTHR12260">
    <property type="entry name" value="DAMAGE-CONTROL PHOSPHATASE ARMT1"/>
    <property type="match status" value="1"/>
</dbReference>
<comment type="catalytic activity">
    <reaction evidence="1 8">
        <text>beta-D-fructose 1-phosphate + H2O = D-fructose + phosphate</text>
        <dbReference type="Rhea" id="RHEA:35603"/>
        <dbReference type="ChEBI" id="CHEBI:15377"/>
        <dbReference type="ChEBI" id="CHEBI:37721"/>
        <dbReference type="ChEBI" id="CHEBI:43474"/>
        <dbReference type="ChEBI" id="CHEBI:138881"/>
    </reaction>
</comment>
<keyword evidence="3 8" id="KW-0479">Metal-binding</keyword>
<dbReference type="InterPro" id="IPR039763">
    <property type="entry name" value="ARMT1"/>
</dbReference>
<evidence type="ECO:0000256" key="4">
    <source>
        <dbReference type="ARBA" id="ARBA00022801"/>
    </source>
</evidence>
<dbReference type="STRING" id="402676.B6K6B4"/>
<sequence length="442" mass="50425">MPEQFLHPPKPYCLNSDPNSFGMVCVQHRWPIIITGVVDDVSRHVAKALERGMSNDAPYVVQGKRIISQLNQLKFDIEHNRTMLPLEGEDADLAEYNAELAEYDGLTWGAAPWLYSECYMYRYMSLCFARQSEWDRHDPFFEQKEKTVRSSRIAIVELAERCMHLSNDLKEVTEHQNDETAYLLFLEMAQVSLWGNATDLSLLTNVSYDDLQKLQGKQAVENSQKNIIANDFPSVWKSLRHVRDGRVDIVLDNAGFELYVDLVFALYLLKSRIAKTVVFHPKDVPWFVSDVLVNDITYLFSMLASDFPEPSVQALASSLANYHAEGQIIIRPNAFWTTAHYYGRMPEKAPALLQDLATSDLVIFKGDLNYRKLTGDCQWPMTTSFREALGPLAGTMNVFALRTCKADVVVGLAEGVEERLTRETPHWERTGKYAVAEFCKKD</sequence>
<dbReference type="InterPro" id="IPR002791">
    <property type="entry name" value="ARMT1-like_metal-bd"/>
</dbReference>
<comment type="similarity">
    <text evidence="2 8">Belongs to the damage-control phosphatase family. Sugar phosphate phosphatase III subfamily.</text>
</comment>
<dbReference type="GO" id="GO:0006974">
    <property type="term" value="P:DNA damage response"/>
    <property type="evidence" value="ECO:0000318"/>
    <property type="project" value="GO_Central"/>
</dbReference>
<dbReference type="Gene3D" id="1.20.930.60">
    <property type="match status" value="1"/>
</dbReference>
<evidence type="ECO:0000256" key="6">
    <source>
        <dbReference type="ARBA" id="ARBA00048809"/>
    </source>
</evidence>
<evidence type="ECO:0000256" key="8">
    <source>
        <dbReference type="RuleBase" id="RU367030"/>
    </source>
</evidence>
<evidence type="ECO:0000313" key="10">
    <source>
        <dbReference type="EMBL" id="EEB09068.1"/>
    </source>
</evidence>
<evidence type="ECO:0000256" key="5">
    <source>
        <dbReference type="ARBA" id="ARBA00023211"/>
    </source>
</evidence>
<dbReference type="RefSeq" id="XP_002175361.1">
    <property type="nucleotide sequence ID" value="XM_002175325.1"/>
</dbReference>
<name>B6K6B4_SCHJY</name>
<organism evidence="10 11">
    <name type="scientific">Schizosaccharomyces japonicus (strain yFS275 / FY16936)</name>
    <name type="common">Fission yeast</name>
    <dbReference type="NCBI Taxonomy" id="402676"/>
    <lineage>
        <taxon>Eukaryota</taxon>
        <taxon>Fungi</taxon>
        <taxon>Dikarya</taxon>
        <taxon>Ascomycota</taxon>
        <taxon>Taphrinomycotina</taxon>
        <taxon>Schizosaccharomycetes</taxon>
        <taxon>Schizosaccharomycetales</taxon>
        <taxon>Schizosaccharomycetaceae</taxon>
        <taxon>Schizosaccharomyces</taxon>
    </lineage>
</organism>
<gene>
    <name evidence="10" type="ORF">SJAG_04242</name>
</gene>
<dbReference type="GO" id="GO:0004427">
    <property type="term" value="F:inorganic diphosphate phosphatase activity"/>
    <property type="evidence" value="ECO:0007669"/>
    <property type="project" value="UniProtKB-ARBA"/>
</dbReference>
<feature type="domain" description="Damage-control phosphatase ARMT1-like metal-binding" evidence="9">
    <location>
        <begin position="26"/>
        <end position="419"/>
    </location>
</feature>
<accession>B6K6B4</accession>
<dbReference type="EC" id="3.1.3.-" evidence="8"/>
<dbReference type="FunFam" id="3.40.50.10880:FF:000005">
    <property type="entry name" value="DUF89-domain-containing protein"/>
    <property type="match status" value="1"/>
</dbReference>
<dbReference type="GO" id="GO:0097023">
    <property type="term" value="F:fructose 6-phosphate aldolase activity"/>
    <property type="evidence" value="ECO:0007669"/>
    <property type="project" value="RHEA"/>
</dbReference>
<keyword evidence="11" id="KW-1185">Reference proteome</keyword>
<dbReference type="OrthoDB" id="541375at2759"/>